<keyword evidence="1" id="KW-0808">Transferase</keyword>
<protein>
    <submittedName>
        <fullName evidence="1">Reverse transcriptase domain-containing protein</fullName>
    </submittedName>
</protein>
<keyword evidence="1" id="KW-0695">RNA-directed DNA polymerase</keyword>
<sequence length="82" mass="8755">KIDVTDEACEDYSQEVLGFSDITASGSPTPSDGPIISPTSPALTTFGDSDFLLFEEADAFLGDNKLLVIISKALRDEENPLC</sequence>
<accession>A0A699VAC6</accession>
<name>A0A699VAC6_TANCI</name>
<evidence type="ECO:0000313" key="1">
    <source>
        <dbReference type="EMBL" id="GFD31600.1"/>
    </source>
</evidence>
<keyword evidence="1" id="KW-0548">Nucleotidyltransferase</keyword>
<comment type="caution">
    <text evidence="1">The sequence shown here is derived from an EMBL/GenBank/DDBJ whole genome shotgun (WGS) entry which is preliminary data.</text>
</comment>
<proteinExistence type="predicted"/>
<dbReference type="AlphaFoldDB" id="A0A699VAC6"/>
<dbReference type="GO" id="GO:0003964">
    <property type="term" value="F:RNA-directed DNA polymerase activity"/>
    <property type="evidence" value="ECO:0007669"/>
    <property type="project" value="UniProtKB-KW"/>
</dbReference>
<feature type="non-terminal residue" evidence="1">
    <location>
        <position position="1"/>
    </location>
</feature>
<dbReference type="EMBL" id="BKCJ011415720">
    <property type="protein sequence ID" value="GFD31600.1"/>
    <property type="molecule type" value="Genomic_DNA"/>
</dbReference>
<gene>
    <name evidence="1" type="ORF">Tci_903569</name>
</gene>
<organism evidence="1">
    <name type="scientific">Tanacetum cinerariifolium</name>
    <name type="common">Dalmatian daisy</name>
    <name type="synonym">Chrysanthemum cinerariifolium</name>
    <dbReference type="NCBI Taxonomy" id="118510"/>
    <lineage>
        <taxon>Eukaryota</taxon>
        <taxon>Viridiplantae</taxon>
        <taxon>Streptophyta</taxon>
        <taxon>Embryophyta</taxon>
        <taxon>Tracheophyta</taxon>
        <taxon>Spermatophyta</taxon>
        <taxon>Magnoliopsida</taxon>
        <taxon>eudicotyledons</taxon>
        <taxon>Gunneridae</taxon>
        <taxon>Pentapetalae</taxon>
        <taxon>asterids</taxon>
        <taxon>campanulids</taxon>
        <taxon>Asterales</taxon>
        <taxon>Asteraceae</taxon>
        <taxon>Asteroideae</taxon>
        <taxon>Anthemideae</taxon>
        <taxon>Anthemidinae</taxon>
        <taxon>Tanacetum</taxon>
    </lineage>
</organism>
<reference evidence="1" key="1">
    <citation type="journal article" date="2019" name="Sci. Rep.">
        <title>Draft genome of Tanacetum cinerariifolium, the natural source of mosquito coil.</title>
        <authorList>
            <person name="Yamashiro T."/>
            <person name="Shiraishi A."/>
            <person name="Satake H."/>
            <person name="Nakayama K."/>
        </authorList>
    </citation>
    <scope>NUCLEOTIDE SEQUENCE</scope>
</reference>